<evidence type="ECO:0000313" key="4">
    <source>
        <dbReference type="Proteomes" id="UP000187059"/>
    </source>
</evidence>
<dbReference type="PANTHER" id="PTHR46797">
    <property type="entry name" value="HTH-TYPE TRANSCRIPTIONAL REGULATOR"/>
    <property type="match status" value="1"/>
</dbReference>
<dbReference type="Pfam" id="PF01381">
    <property type="entry name" value="HTH_3"/>
    <property type="match status" value="1"/>
</dbReference>
<dbReference type="STRING" id="1250539.Ga0080574_TMP3417"/>
<reference evidence="3 4" key="1">
    <citation type="submission" date="2016-04" db="EMBL/GenBank/DDBJ databases">
        <title>Deep-sea bacteria in the southern Pacific.</title>
        <authorList>
            <person name="Tang K."/>
        </authorList>
    </citation>
    <scope>NUCLEOTIDE SEQUENCE [LARGE SCALE GENOMIC DNA]</scope>
    <source>
        <strain evidence="3 4">JLT2014</strain>
    </source>
</reference>
<dbReference type="CDD" id="cd00093">
    <property type="entry name" value="HTH_XRE"/>
    <property type="match status" value="1"/>
</dbReference>
<organism evidence="3 4">
    <name type="scientific">Salipiger abyssi</name>
    <dbReference type="NCBI Taxonomy" id="1250539"/>
    <lineage>
        <taxon>Bacteria</taxon>
        <taxon>Pseudomonadati</taxon>
        <taxon>Pseudomonadota</taxon>
        <taxon>Alphaproteobacteria</taxon>
        <taxon>Rhodobacterales</taxon>
        <taxon>Roseobacteraceae</taxon>
        <taxon>Salipiger</taxon>
    </lineage>
</organism>
<dbReference type="GO" id="GO:0005829">
    <property type="term" value="C:cytosol"/>
    <property type="evidence" value="ECO:0007669"/>
    <property type="project" value="TreeGrafter"/>
</dbReference>
<sequence>MNDMITIPRAEYEALLAAREDLEDIEAYDRARAEGGESIPAAYVERILDGESPVRVFRDLRGLTQGALAEHAGVNRVTVAELETGRKQGSVDTLKRIAEALGVAIDDLI</sequence>
<dbReference type="PROSITE" id="PS50943">
    <property type="entry name" value="HTH_CROC1"/>
    <property type="match status" value="1"/>
</dbReference>
<dbReference type="Proteomes" id="UP000187059">
    <property type="component" value="Chromosome"/>
</dbReference>
<dbReference type="GO" id="GO:0003700">
    <property type="term" value="F:DNA-binding transcription factor activity"/>
    <property type="evidence" value="ECO:0007669"/>
    <property type="project" value="TreeGrafter"/>
</dbReference>
<dbReference type="KEGG" id="paby:Ga0080574_TMP3417"/>
<dbReference type="OrthoDB" id="407979at2"/>
<dbReference type="InterPro" id="IPR001387">
    <property type="entry name" value="Cro/C1-type_HTH"/>
</dbReference>
<proteinExistence type="predicted"/>
<protein>
    <submittedName>
        <fullName evidence="3">Putative transcriptional regulator</fullName>
    </submittedName>
</protein>
<dbReference type="EMBL" id="CP015093">
    <property type="protein sequence ID" value="APZ53751.1"/>
    <property type="molecule type" value="Genomic_DNA"/>
</dbReference>
<evidence type="ECO:0000313" key="3">
    <source>
        <dbReference type="EMBL" id="APZ53751.1"/>
    </source>
</evidence>
<dbReference type="InterPro" id="IPR050807">
    <property type="entry name" value="TransReg_Diox_bact_type"/>
</dbReference>
<dbReference type="PANTHER" id="PTHR46797:SF1">
    <property type="entry name" value="METHYLPHOSPHONATE SYNTHASE"/>
    <property type="match status" value="1"/>
</dbReference>
<gene>
    <name evidence="3" type="ORF">Ga0080574_TMP3417</name>
</gene>
<keyword evidence="4" id="KW-1185">Reference proteome</keyword>
<name>A0A1P8UWI5_9RHOB</name>
<feature type="domain" description="HTH cro/C1-type" evidence="2">
    <location>
        <begin position="54"/>
        <end position="108"/>
    </location>
</feature>
<dbReference type="GO" id="GO:0003677">
    <property type="term" value="F:DNA binding"/>
    <property type="evidence" value="ECO:0007669"/>
    <property type="project" value="UniProtKB-KW"/>
</dbReference>
<keyword evidence="1" id="KW-0238">DNA-binding</keyword>
<dbReference type="InterPro" id="IPR010982">
    <property type="entry name" value="Lambda_DNA-bd_dom_sf"/>
</dbReference>
<dbReference type="RefSeq" id="WP_076702634.1">
    <property type="nucleotide sequence ID" value="NZ_CP015093.1"/>
</dbReference>
<accession>A0A1P8UWI5</accession>
<evidence type="ECO:0000259" key="2">
    <source>
        <dbReference type="PROSITE" id="PS50943"/>
    </source>
</evidence>
<dbReference type="Gene3D" id="1.10.260.40">
    <property type="entry name" value="lambda repressor-like DNA-binding domains"/>
    <property type="match status" value="1"/>
</dbReference>
<dbReference type="SMART" id="SM00530">
    <property type="entry name" value="HTH_XRE"/>
    <property type="match status" value="1"/>
</dbReference>
<dbReference type="AlphaFoldDB" id="A0A1P8UWI5"/>
<evidence type="ECO:0000256" key="1">
    <source>
        <dbReference type="ARBA" id="ARBA00023125"/>
    </source>
</evidence>
<dbReference type="SUPFAM" id="SSF47413">
    <property type="entry name" value="lambda repressor-like DNA-binding domains"/>
    <property type="match status" value="1"/>
</dbReference>